<dbReference type="GeneID" id="20323455"/>
<evidence type="ECO:0000313" key="1">
    <source>
        <dbReference type="EMBL" id="KER22693.1"/>
    </source>
</evidence>
<accession>A0A074Z6K7</accession>
<evidence type="ECO:0000313" key="2">
    <source>
        <dbReference type="Proteomes" id="UP000054324"/>
    </source>
</evidence>
<name>A0A074Z6K7_OPIVI</name>
<dbReference type="EMBL" id="KL596885">
    <property type="protein sequence ID" value="KER22693.1"/>
    <property type="molecule type" value="Genomic_DNA"/>
</dbReference>
<keyword evidence="2" id="KW-1185">Reference proteome</keyword>
<dbReference type="AlphaFoldDB" id="A0A074Z6K7"/>
<organism evidence="1 2">
    <name type="scientific">Opisthorchis viverrini</name>
    <name type="common">Southeast Asian liver fluke</name>
    <dbReference type="NCBI Taxonomy" id="6198"/>
    <lineage>
        <taxon>Eukaryota</taxon>
        <taxon>Metazoa</taxon>
        <taxon>Spiralia</taxon>
        <taxon>Lophotrochozoa</taxon>
        <taxon>Platyhelminthes</taxon>
        <taxon>Trematoda</taxon>
        <taxon>Digenea</taxon>
        <taxon>Opisthorchiida</taxon>
        <taxon>Opisthorchiata</taxon>
        <taxon>Opisthorchiidae</taxon>
        <taxon>Opisthorchis</taxon>
    </lineage>
</organism>
<dbReference type="KEGG" id="ovi:T265_09282"/>
<gene>
    <name evidence="1" type="ORF">T265_09282</name>
</gene>
<dbReference type="RefSeq" id="XP_009173574.1">
    <property type="nucleotide sequence ID" value="XM_009175310.1"/>
</dbReference>
<dbReference type="Proteomes" id="UP000054324">
    <property type="component" value="Unassembled WGS sequence"/>
</dbReference>
<dbReference type="OrthoDB" id="6288634at2759"/>
<reference evidence="1 2" key="1">
    <citation type="submission" date="2013-11" db="EMBL/GenBank/DDBJ databases">
        <title>Opisthorchis viverrini - life in the bile duct.</title>
        <authorList>
            <person name="Young N.D."/>
            <person name="Nagarajan N."/>
            <person name="Lin S.J."/>
            <person name="Korhonen P.K."/>
            <person name="Jex A.R."/>
            <person name="Hall R.S."/>
            <person name="Safavi-Hemami H."/>
            <person name="Kaewkong W."/>
            <person name="Bertrand D."/>
            <person name="Gao S."/>
            <person name="Seet Q."/>
            <person name="Wongkham S."/>
            <person name="Teh B.T."/>
            <person name="Wongkham C."/>
            <person name="Intapan P.M."/>
            <person name="Maleewong W."/>
            <person name="Yang X."/>
            <person name="Hu M."/>
            <person name="Wang Z."/>
            <person name="Hofmann A."/>
            <person name="Sternberg P.W."/>
            <person name="Tan P."/>
            <person name="Wang J."/>
            <person name="Gasser R.B."/>
        </authorList>
    </citation>
    <scope>NUCLEOTIDE SEQUENCE [LARGE SCALE GENOMIC DNA]</scope>
</reference>
<proteinExistence type="predicted"/>
<dbReference type="CTD" id="20323455"/>
<protein>
    <submittedName>
        <fullName evidence="1">Uncharacterized protein</fullName>
    </submittedName>
</protein>
<sequence>MAVFWSWNNLGPLRWSYVAKPCLAGTANSPTFRTCRTDGDLGDESLSAHLGGRVLTLRLEESTNQMKYVVRSRTIIDRPFQNRLDRPPRASFLVLLYDQTLITGSKT</sequence>